<keyword evidence="2" id="KW-1185">Reference proteome</keyword>
<gene>
    <name evidence="1" type="ORF">M9H77_27473</name>
</gene>
<reference evidence="2" key="1">
    <citation type="journal article" date="2023" name="Nat. Plants">
        <title>Single-cell RNA sequencing provides a high-resolution roadmap for understanding the multicellular compartmentation of specialized metabolism.</title>
        <authorList>
            <person name="Sun S."/>
            <person name="Shen X."/>
            <person name="Li Y."/>
            <person name="Li Y."/>
            <person name="Wang S."/>
            <person name="Li R."/>
            <person name="Zhang H."/>
            <person name="Shen G."/>
            <person name="Guo B."/>
            <person name="Wei J."/>
            <person name="Xu J."/>
            <person name="St-Pierre B."/>
            <person name="Chen S."/>
            <person name="Sun C."/>
        </authorList>
    </citation>
    <scope>NUCLEOTIDE SEQUENCE [LARGE SCALE GENOMIC DNA]</scope>
</reference>
<evidence type="ECO:0000313" key="2">
    <source>
        <dbReference type="Proteomes" id="UP001060085"/>
    </source>
</evidence>
<sequence>METINHRTVNVNGINMHIAEKGSSEDPVILFLHGFPDLWYTWRHQITTFASLGYRAVAPDLRGYGDTEAPASITSYSCHHIVGDIVALIQSLGVDRVYVVAHDWGAFLAWYFCIFRPDLVKAYVCLTVPFRPRHPKMKPLQTLRAFFGDDYYMCRFQEPGEIEDEIAKIGSAKLLRKILTDRKPGPPFLPKENPFGISPHTDIKLPSWLSEEDLKYYAGKFDQKGFTGGLNYYRALDLNWELTAPWTGLQVKVPVKFIVGDLDMGYTTPGTKEYVHGGGFKNDVPLLEEPVIIMEGVAHFIHQERAEEVNAYIHDFINKF</sequence>
<organism evidence="1 2">
    <name type="scientific">Catharanthus roseus</name>
    <name type="common">Madagascar periwinkle</name>
    <name type="synonym">Vinca rosea</name>
    <dbReference type="NCBI Taxonomy" id="4058"/>
    <lineage>
        <taxon>Eukaryota</taxon>
        <taxon>Viridiplantae</taxon>
        <taxon>Streptophyta</taxon>
        <taxon>Embryophyta</taxon>
        <taxon>Tracheophyta</taxon>
        <taxon>Spermatophyta</taxon>
        <taxon>Magnoliopsida</taxon>
        <taxon>eudicotyledons</taxon>
        <taxon>Gunneridae</taxon>
        <taxon>Pentapetalae</taxon>
        <taxon>asterids</taxon>
        <taxon>lamiids</taxon>
        <taxon>Gentianales</taxon>
        <taxon>Apocynaceae</taxon>
        <taxon>Rauvolfioideae</taxon>
        <taxon>Vinceae</taxon>
        <taxon>Catharanthinae</taxon>
        <taxon>Catharanthus</taxon>
    </lineage>
</organism>
<name>A0ACC0AE92_CATRO</name>
<evidence type="ECO:0000313" key="1">
    <source>
        <dbReference type="EMBL" id="KAI5658680.1"/>
    </source>
</evidence>
<dbReference type="EMBL" id="CM044706">
    <property type="protein sequence ID" value="KAI5658680.1"/>
    <property type="molecule type" value="Genomic_DNA"/>
</dbReference>
<dbReference type="Proteomes" id="UP001060085">
    <property type="component" value="Linkage Group LG06"/>
</dbReference>
<proteinExistence type="predicted"/>
<accession>A0ACC0AE92</accession>
<protein>
    <submittedName>
        <fullName evidence="1">Uncharacterized protein</fullName>
    </submittedName>
</protein>
<comment type="caution">
    <text evidence="1">The sequence shown here is derived from an EMBL/GenBank/DDBJ whole genome shotgun (WGS) entry which is preliminary data.</text>
</comment>